<comment type="caution">
    <text evidence="1">The sequence shown here is derived from an EMBL/GenBank/DDBJ whole genome shotgun (WGS) entry which is preliminary data.</text>
</comment>
<proteinExistence type="predicted"/>
<reference evidence="2" key="1">
    <citation type="journal article" date="2019" name="Int. J. Syst. Evol. Microbiol.">
        <title>The Global Catalogue of Microorganisms (GCM) 10K type strain sequencing project: providing services to taxonomists for standard genome sequencing and annotation.</title>
        <authorList>
            <consortium name="The Broad Institute Genomics Platform"/>
            <consortium name="The Broad Institute Genome Sequencing Center for Infectious Disease"/>
            <person name="Wu L."/>
            <person name="Ma J."/>
        </authorList>
    </citation>
    <scope>NUCLEOTIDE SEQUENCE [LARGE SCALE GENOMIC DNA]</scope>
    <source>
        <strain evidence="2">CGMCC 1.15353</strain>
    </source>
</reference>
<keyword evidence="2" id="KW-1185">Reference proteome</keyword>
<gene>
    <name evidence="1" type="ORF">GCM10011389_14130</name>
</gene>
<evidence type="ECO:0000313" key="2">
    <source>
        <dbReference type="Proteomes" id="UP000642571"/>
    </source>
</evidence>
<evidence type="ECO:0000313" key="1">
    <source>
        <dbReference type="EMBL" id="GGD07767.1"/>
    </source>
</evidence>
<name>A0ABQ1PYN4_9BACI</name>
<dbReference type="Proteomes" id="UP000642571">
    <property type="component" value="Unassembled WGS sequence"/>
</dbReference>
<accession>A0ABQ1PYN4</accession>
<dbReference type="EMBL" id="BMIN01000004">
    <property type="protein sequence ID" value="GGD07767.1"/>
    <property type="molecule type" value="Genomic_DNA"/>
</dbReference>
<protein>
    <recommendedName>
        <fullName evidence="3">Transcriptional regulator</fullName>
    </recommendedName>
</protein>
<organism evidence="1 2">
    <name type="scientific">Pontibacillus salipaludis</name>
    <dbReference type="NCBI Taxonomy" id="1697394"/>
    <lineage>
        <taxon>Bacteria</taxon>
        <taxon>Bacillati</taxon>
        <taxon>Bacillota</taxon>
        <taxon>Bacilli</taxon>
        <taxon>Bacillales</taxon>
        <taxon>Bacillaceae</taxon>
        <taxon>Pontibacillus</taxon>
    </lineage>
</organism>
<evidence type="ECO:0008006" key="3">
    <source>
        <dbReference type="Google" id="ProtNLM"/>
    </source>
</evidence>
<dbReference type="RefSeq" id="WP_268235054.1">
    <property type="nucleotide sequence ID" value="NZ_BMIN01000004.1"/>
</dbReference>
<sequence length="44" mass="5316">MVYADKQAMLSKLLEDERYEVISEVYNEHKRLIAALFERKEVQE</sequence>